<reference evidence="2 3" key="1">
    <citation type="journal article" date="2013" name="PLoS Genet.">
        <title>Distinctive expansion of potential virulence genes in the genome of the oomycete fish pathogen Saprolegnia parasitica.</title>
        <authorList>
            <person name="Jiang R.H."/>
            <person name="de Bruijn I."/>
            <person name="Haas B.J."/>
            <person name="Belmonte R."/>
            <person name="Lobach L."/>
            <person name="Christie J."/>
            <person name="van den Ackerveken G."/>
            <person name="Bottin A."/>
            <person name="Bulone V."/>
            <person name="Diaz-Moreno S.M."/>
            <person name="Dumas B."/>
            <person name="Fan L."/>
            <person name="Gaulin E."/>
            <person name="Govers F."/>
            <person name="Grenville-Briggs L.J."/>
            <person name="Horner N.R."/>
            <person name="Levin J.Z."/>
            <person name="Mammella M."/>
            <person name="Meijer H.J."/>
            <person name="Morris P."/>
            <person name="Nusbaum C."/>
            <person name="Oome S."/>
            <person name="Phillips A.J."/>
            <person name="van Rooyen D."/>
            <person name="Rzeszutek E."/>
            <person name="Saraiva M."/>
            <person name="Secombes C.J."/>
            <person name="Seidl M.F."/>
            <person name="Snel B."/>
            <person name="Stassen J.H."/>
            <person name="Sykes S."/>
            <person name="Tripathy S."/>
            <person name="van den Berg H."/>
            <person name="Vega-Arreguin J.C."/>
            <person name="Wawra S."/>
            <person name="Young S.K."/>
            <person name="Zeng Q."/>
            <person name="Dieguez-Uribeondo J."/>
            <person name="Russ C."/>
            <person name="Tyler B.M."/>
            <person name="van West P."/>
        </authorList>
    </citation>
    <scope>NUCLEOTIDE SEQUENCE [LARGE SCALE GENOMIC DNA]</scope>
    <source>
        <strain evidence="2 3">CBS 223.65</strain>
    </source>
</reference>
<dbReference type="VEuPathDB" id="FungiDB:SPRG_18349"/>
<sequence>MHRAPKPMHQRPAPQEPARSIDIPRAPEPMCRPSGPEAGFLPLPAAPAYQPAALGPSPAPRFHAPYPEEEEAYLTCVDNADDTLPLGAEAGSYHVKAALIQQIQAPKAKSAENSEPPRMEERHDMIYLPKTSEFAHQVRRNEYDYYPFGDDGQYETSLNTVDTLPLGMEAGAYTKGKLDVAAYERKQRLKADQIKHLDVKVRLDRPPDRY</sequence>
<evidence type="ECO:0000256" key="1">
    <source>
        <dbReference type="SAM" id="MobiDB-lite"/>
    </source>
</evidence>
<dbReference type="KEGG" id="spar:SPRG_18349"/>
<keyword evidence="3" id="KW-1185">Reference proteome</keyword>
<dbReference type="EMBL" id="KK584330">
    <property type="protein sequence ID" value="KDO16111.1"/>
    <property type="molecule type" value="Genomic_DNA"/>
</dbReference>
<dbReference type="AlphaFoldDB" id="A0A067BP56"/>
<dbReference type="STRING" id="695850.A0A067BP56"/>
<organism evidence="2 3">
    <name type="scientific">Saprolegnia parasitica (strain CBS 223.65)</name>
    <dbReference type="NCBI Taxonomy" id="695850"/>
    <lineage>
        <taxon>Eukaryota</taxon>
        <taxon>Sar</taxon>
        <taxon>Stramenopiles</taxon>
        <taxon>Oomycota</taxon>
        <taxon>Saprolegniomycetes</taxon>
        <taxon>Saprolegniales</taxon>
        <taxon>Saprolegniaceae</taxon>
        <taxon>Saprolegnia</taxon>
    </lineage>
</organism>
<dbReference type="Proteomes" id="UP000030745">
    <property type="component" value="Unassembled WGS sequence"/>
</dbReference>
<evidence type="ECO:0000313" key="2">
    <source>
        <dbReference type="EMBL" id="KDO16111.1"/>
    </source>
</evidence>
<feature type="region of interest" description="Disordered" evidence="1">
    <location>
        <begin position="1"/>
        <end position="43"/>
    </location>
</feature>
<evidence type="ECO:0000313" key="3">
    <source>
        <dbReference type="Proteomes" id="UP000030745"/>
    </source>
</evidence>
<protein>
    <submittedName>
        <fullName evidence="2">Uncharacterized protein</fullName>
    </submittedName>
</protein>
<name>A0A067BP56_SAPPC</name>
<dbReference type="RefSeq" id="XP_012213180.1">
    <property type="nucleotide sequence ID" value="XM_012357790.1"/>
</dbReference>
<gene>
    <name evidence="2" type="ORF">SPRG_18349</name>
</gene>
<dbReference type="OrthoDB" id="79862at2759"/>
<proteinExistence type="predicted"/>
<dbReference type="GeneID" id="24139874"/>
<accession>A0A067BP56</accession>